<dbReference type="EMBL" id="JAZHRV010000001">
    <property type="protein sequence ID" value="MEH2559990.1"/>
    <property type="molecule type" value="Genomic_DNA"/>
</dbReference>
<keyword evidence="3" id="KW-1185">Reference proteome</keyword>
<feature type="signal peptide" evidence="1">
    <location>
        <begin position="1"/>
        <end position="28"/>
    </location>
</feature>
<accession>A0ABU8BN58</accession>
<evidence type="ECO:0000313" key="3">
    <source>
        <dbReference type="Proteomes" id="UP001364224"/>
    </source>
</evidence>
<protein>
    <submittedName>
        <fullName evidence="2">Uncharacterized protein</fullName>
    </submittedName>
</protein>
<dbReference type="Proteomes" id="UP001364224">
    <property type="component" value="Unassembled WGS sequence"/>
</dbReference>
<gene>
    <name evidence="2" type="ORF">V1286_007519</name>
</gene>
<proteinExistence type="predicted"/>
<evidence type="ECO:0000313" key="2">
    <source>
        <dbReference type="EMBL" id="MEH2559990.1"/>
    </source>
</evidence>
<comment type="caution">
    <text evidence="2">The sequence shown here is derived from an EMBL/GenBank/DDBJ whole genome shotgun (WGS) entry which is preliminary data.</text>
</comment>
<keyword evidence="1" id="KW-0732">Signal</keyword>
<reference evidence="2 3" key="1">
    <citation type="submission" date="2024-02" db="EMBL/GenBank/DDBJ databases">
        <title>Adaptive strategies in a cosmopolitan and abundant soil bacterium.</title>
        <authorList>
            <person name="Carini P."/>
        </authorList>
    </citation>
    <scope>NUCLEOTIDE SEQUENCE [LARGE SCALE GENOMIC DNA]</scope>
    <source>
        <strain evidence="2 3">AZCC 1608</strain>
    </source>
</reference>
<evidence type="ECO:0000256" key="1">
    <source>
        <dbReference type="SAM" id="SignalP"/>
    </source>
</evidence>
<feature type="chain" id="PRO_5046867029" evidence="1">
    <location>
        <begin position="29"/>
        <end position="90"/>
    </location>
</feature>
<organism evidence="2 3">
    <name type="scientific">Bradyrhizobium algeriense</name>
    <dbReference type="NCBI Taxonomy" id="634784"/>
    <lineage>
        <taxon>Bacteria</taxon>
        <taxon>Pseudomonadati</taxon>
        <taxon>Pseudomonadota</taxon>
        <taxon>Alphaproteobacteria</taxon>
        <taxon>Hyphomicrobiales</taxon>
        <taxon>Nitrobacteraceae</taxon>
        <taxon>Bradyrhizobium</taxon>
    </lineage>
</organism>
<dbReference type="RefSeq" id="WP_334488674.1">
    <property type="nucleotide sequence ID" value="NZ_JAZHRV010000001.1"/>
</dbReference>
<sequence>MYRRANLSRTFVLVGALLLTAVSTGAVAREFGMPDPRNERHLIDAFHSRRLGAEEALEQIKTGAAGLNRTIVALIGATTPLLITRLRGVE</sequence>
<name>A0ABU8BN58_9BRAD</name>